<feature type="transmembrane region" description="Helical" evidence="1">
    <location>
        <begin position="31"/>
        <end position="48"/>
    </location>
</feature>
<keyword evidence="1" id="KW-1133">Transmembrane helix</keyword>
<accession>A0A4Z2EV30</accession>
<keyword evidence="3" id="KW-1185">Reference proteome</keyword>
<dbReference type="OrthoDB" id="202234at2759"/>
<gene>
    <name evidence="2" type="primary">Agpat1_1</name>
    <name evidence="2" type="ORF">EYF80_057728</name>
</gene>
<sequence>MDALWVIPLLLLPLLLWGSSTFAFYFKKCFYVGWMMVLALLAIPLCILKSGGRDVENMRVAFCRLKGHRRDPARRIGGHNSPGK</sequence>
<keyword evidence="1" id="KW-0812">Transmembrane</keyword>
<keyword evidence="1" id="KW-0472">Membrane</keyword>
<name>A0A4Z2EV30_9TELE</name>
<keyword evidence="2" id="KW-0808">Transferase</keyword>
<comment type="caution">
    <text evidence="2">The sequence shown here is derived from an EMBL/GenBank/DDBJ whole genome shotgun (WGS) entry which is preliminary data.</text>
</comment>
<dbReference type="Proteomes" id="UP000314294">
    <property type="component" value="Unassembled WGS sequence"/>
</dbReference>
<organism evidence="2 3">
    <name type="scientific">Liparis tanakae</name>
    <name type="common">Tanaka's snailfish</name>
    <dbReference type="NCBI Taxonomy" id="230148"/>
    <lineage>
        <taxon>Eukaryota</taxon>
        <taxon>Metazoa</taxon>
        <taxon>Chordata</taxon>
        <taxon>Craniata</taxon>
        <taxon>Vertebrata</taxon>
        <taxon>Euteleostomi</taxon>
        <taxon>Actinopterygii</taxon>
        <taxon>Neopterygii</taxon>
        <taxon>Teleostei</taxon>
        <taxon>Neoteleostei</taxon>
        <taxon>Acanthomorphata</taxon>
        <taxon>Eupercaria</taxon>
        <taxon>Perciformes</taxon>
        <taxon>Cottioidei</taxon>
        <taxon>Cottales</taxon>
        <taxon>Liparidae</taxon>
        <taxon>Liparis</taxon>
    </lineage>
</organism>
<dbReference type="AlphaFoldDB" id="A0A4Z2EV30"/>
<proteinExistence type="predicted"/>
<protein>
    <submittedName>
        <fullName evidence="2">1-acyl-sn-glycerol-3-phosphate acyltransferase alpha</fullName>
    </submittedName>
</protein>
<keyword evidence="2" id="KW-0012">Acyltransferase</keyword>
<evidence type="ECO:0000313" key="3">
    <source>
        <dbReference type="Proteomes" id="UP000314294"/>
    </source>
</evidence>
<reference evidence="2 3" key="1">
    <citation type="submission" date="2019-03" db="EMBL/GenBank/DDBJ databases">
        <title>First draft genome of Liparis tanakae, snailfish: a comprehensive survey of snailfish specific genes.</title>
        <authorList>
            <person name="Kim W."/>
            <person name="Song I."/>
            <person name="Jeong J.-H."/>
            <person name="Kim D."/>
            <person name="Kim S."/>
            <person name="Ryu S."/>
            <person name="Song J.Y."/>
            <person name="Lee S.K."/>
        </authorList>
    </citation>
    <scope>NUCLEOTIDE SEQUENCE [LARGE SCALE GENOMIC DNA]</scope>
    <source>
        <tissue evidence="2">Muscle</tissue>
    </source>
</reference>
<evidence type="ECO:0000313" key="2">
    <source>
        <dbReference type="EMBL" id="TNN32112.1"/>
    </source>
</evidence>
<dbReference type="GO" id="GO:0016746">
    <property type="term" value="F:acyltransferase activity"/>
    <property type="evidence" value="ECO:0007669"/>
    <property type="project" value="UniProtKB-KW"/>
</dbReference>
<dbReference type="EMBL" id="SRLO01002921">
    <property type="protein sequence ID" value="TNN32112.1"/>
    <property type="molecule type" value="Genomic_DNA"/>
</dbReference>
<evidence type="ECO:0000256" key="1">
    <source>
        <dbReference type="SAM" id="Phobius"/>
    </source>
</evidence>